<evidence type="ECO:0000256" key="3">
    <source>
        <dbReference type="ARBA" id="ARBA00022989"/>
    </source>
</evidence>
<keyword evidence="3 5" id="KW-1133">Transmembrane helix</keyword>
<evidence type="ECO:0000256" key="1">
    <source>
        <dbReference type="ARBA" id="ARBA00004141"/>
    </source>
</evidence>
<accession>A0A3P7F0F0</accession>
<evidence type="ECO:0000313" key="6">
    <source>
        <dbReference type="EMBL" id="VDM29180.1"/>
    </source>
</evidence>
<proteinExistence type="predicted"/>
<protein>
    <recommendedName>
        <fullName evidence="7">Transmembrane protein</fullName>
    </recommendedName>
</protein>
<reference evidence="6" key="1">
    <citation type="submission" date="2018-11" db="EMBL/GenBank/DDBJ databases">
        <authorList>
            <consortium name="Pathogen Informatics"/>
        </authorList>
    </citation>
    <scope>NUCLEOTIDE SEQUENCE [LARGE SCALE GENOMIC DNA]</scope>
</reference>
<evidence type="ECO:0000256" key="4">
    <source>
        <dbReference type="ARBA" id="ARBA00023136"/>
    </source>
</evidence>
<feature type="transmembrane region" description="Helical" evidence="5">
    <location>
        <begin position="24"/>
        <end position="53"/>
    </location>
</feature>
<sequence>MHNFEIINATNVIKNCIDFRYHNYYFWIPIIAPFFGAVFAAWSYYLFVGFHIVDRHPSPIYMKDIKDDSGDSHHCSEKLSYWDDLSAHQ</sequence>
<comment type="subcellular location">
    <subcellularLocation>
        <location evidence="1">Membrane</location>
        <topology evidence="1">Multi-pass membrane protein</topology>
    </subcellularLocation>
</comment>
<evidence type="ECO:0000256" key="5">
    <source>
        <dbReference type="SAM" id="Phobius"/>
    </source>
</evidence>
<dbReference type="SUPFAM" id="SSF81338">
    <property type="entry name" value="Aquaporin-like"/>
    <property type="match status" value="1"/>
</dbReference>
<name>A0A3P7F0F0_TOXCA</name>
<keyword evidence="4 5" id="KW-0472">Membrane</keyword>
<dbReference type="GO" id="GO:0016020">
    <property type="term" value="C:membrane"/>
    <property type="evidence" value="ECO:0007669"/>
    <property type="project" value="UniProtKB-SubCell"/>
</dbReference>
<dbReference type="AlphaFoldDB" id="A0A3P7F0F0"/>
<dbReference type="Gene3D" id="1.20.1080.10">
    <property type="entry name" value="Glycerol uptake facilitator protein"/>
    <property type="match status" value="1"/>
</dbReference>
<organism evidence="6">
    <name type="scientific">Toxocara canis</name>
    <name type="common">Canine roundworm</name>
    <dbReference type="NCBI Taxonomy" id="6265"/>
    <lineage>
        <taxon>Eukaryota</taxon>
        <taxon>Metazoa</taxon>
        <taxon>Ecdysozoa</taxon>
        <taxon>Nematoda</taxon>
        <taxon>Chromadorea</taxon>
        <taxon>Rhabditida</taxon>
        <taxon>Spirurina</taxon>
        <taxon>Ascaridomorpha</taxon>
        <taxon>Ascaridoidea</taxon>
        <taxon>Toxocaridae</taxon>
        <taxon>Toxocara</taxon>
    </lineage>
</organism>
<dbReference type="EMBL" id="UYWY01004463">
    <property type="protein sequence ID" value="VDM29180.1"/>
    <property type="molecule type" value="Genomic_DNA"/>
</dbReference>
<gene>
    <name evidence="6" type="ORF">TCNE_LOCUS3463</name>
</gene>
<evidence type="ECO:0000256" key="2">
    <source>
        <dbReference type="ARBA" id="ARBA00022692"/>
    </source>
</evidence>
<evidence type="ECO:0008006" key="7">
    <source>
        <dbReference type="Google" id="ProtNLM"/>
    </source>
</evidence>
<keyword evidence="2 5" id="KW-0812">Transmembrane</keyword>
<dbReference type="InterPro" id="IPR023271">
    <property type="entry name" value="Aquaporin-like"/>
</dbReference>